<dbReference type="AlphaFoldDB" id="A0A839ARH5"/>
<dbReference type="Pfam" id="PF00583">
    <property type="entry name" value="Acetyltransf_1"/>
    <property type="match status" value="1"/>
</dbReference>
<dbReference type="Gene3D" id="3.40.630.30">
    <property type="match status" value="1"/>
</dbReference>
<dbReference type="InterPro" id="IPR050769">
    <property type="entry name" value="NAT_camello-type"/>
</dbReference>
<evidence type="ECO:0000259" key="2">
    <source>
        <dbReference type="PROSITE" id="PS51186"/>
    </source>
</evidence>
<dbReference type="InterPro" id="IPR016181">
    <property type="entry name" value="Acyl_CoA_acyltransferase"/>
</dbReference>
<dbReference type="SUPFAM" id="SSF55729">
    <property type="entry name" value="Acyl-CoA N-acyltransferases (Nat)"/>
    <property type="match status" value="1"/>
</dbReference>
<gene>
    <name evidence="3" type="ORF">H3Z83_10110</name>
</gene>
<accession>A0A839ARH5</accession>
<organism evidence="3 4">
    <name type="scientific">Tenacibaculum pelagium</name>
    <dbReference type="NCBI Taxonomy" id="2759527"/>
    <lineage>
        <taxon>Bacteria</taxon>
        <taxon>Pseudomonadati</taxon>
        <taxon>Bacteroidota</taxon>
        <taxon>Flavobacteriia</taxon>
        <taxon>Flavobacteriales</taxon>
        <taxon>Flavobacteriaceae</taxon>
        <taxon>Tenacibaculum</taxon>
    </lineage>
</organism>
<dbReference type="InterPro" id="IPR000182">
    <property type="entry name" value="GNAT_dom"/>
</dbReference>
<reference evidence="3 4" key="1">
    <citation type="submission" date="2020-07" db="EMBL/GenBank/DDBJ databases">
        <title>Bacterium isolated from marine sediment.</title>
        <authorList>
            <person name="Shang D."/>
            <person name="Du Z.-J."/>
        </authorList>
    </citation>
    <scope>NUCLEOTIDE SEQUENCE [LARGE SCALE GENOMIC DNA]</scope>
    <source>
        <strain evidence="3 4">S7007</strain>
    </source>
</reference>
<evidence type="ECO:0000313" key="3">
    <source>
        <dbReference type="EMBL" id="MBA6156869.1"/>
    </source>
</evidence>
<name>A0A839ARH5_9FLAO</name>
<evidence type="ECO:0000256" key="1">
    <source>
        <dbReference type="ARBA" id="ARBA00022679"/>
    </source>
</evidence>
<dbReference type="Proteomes" id="UP000563906">
    <property type="component" value="Unassembled WGS sequence"/>
</dbReference>
<dbReference type="PANTHER" id="PTHR13947:SF37">
    <property type="entry name" value="LD18367P"/>
    <property type="match status" value="1"/>
</dbReference>
<dbReference type="EMBL" id="JACGLS010000004">
    <property type="protein sequence ID" value="MBA6156869.1"/>
    <property type="molecule type" value="Genomic_DNA"/>
</dbReference>
<feature type="domain" description="N-acetyltransferase" evidence="2">
    <location>
        <begin position="1"/>
        <end position="162"/>
    </location>
</feature>
<keyword evidence="4" id="KW-1185">Reference proteome</keyword>
<dbReference type="CDD" id="cd04301">
    <property type="entry name" value="NAT_SF"/>
    <property type="match status" value="1"/>
</dbReference>
<comment type="caution">
    <text evidence="3">The sequence shown here is derived from an EMBL/GenBank/DDBJ whole genome shotgun (WGS) entry which is preliminary data.</text>
</comment>
<evidence type="ECO:0000313" key="4">
    <source>
        <dbReference type="Proteomes" id="UP000563906"/>
    </source>
</evidence>
<dbReference type="RefSeq" id="WP_182125367.1">
    <property type="nucleotide sequence ID" value="NZ_JACGLS010000004.1"/>
</dbReference>
<proteinExistence type="predicted"/>
<keyword evidence="1 3" id="KW-0808">Transferase</keyword>
<sequence>MIYRKGSIADFEQLKELGIISYSEYSSTLDAENWKKLKGILNDDEKLKNTISKSTVFVCEKDNEIAGAVYFFSKNNPTELYKSEWCYFRSLGVNPKYRGLGIGNKLTNMCLDYAKETKEKTIALHTSEFMDTARVMYEKKGFERVKEIQRLGKKYWIFTKQL</sequence>
<protein>
    <submittedName>
        <fullName evidence="3">GNAT family N-acetyltransferase</fullName>
    </submittedName>
</protein>
<dbReference type="GO" id="GO:0008080">
    <property type="term" value="F:N-acetyltransferase activity"/>
    <property type="evidence" value="ECO:0007669"/>
    <property type="project" value="InterPro"/>
</dbReference>
<dbReference type="PROSITE" id="PS51186">
    <property type="entry name" value="GNAT"/>
    <property type="match status" value="1"/>
</dbReference>
<dbReference type="PANTHER" id="PTHR13947">
    <property type="entry name" value="GNAT FAMILY N-ACETYLTRANSFERASE"/>
    <property type="match status" value="1"/>
</dbReference>